<evidence type="ECO:0000313" key="3">
    <source>
        <dbReference type="Proteomes" id="UP000677668"/>
    </source>
</evidence>
<proteinExistence type="predicted"/>
<protein>
    <submittedName>
        <fullName evidence="2">Uncharacterized protein</fullName>
    </submittedName>
</protein>
<gene>
    <name evidence="2" type="ORF">J8C05_10175</name>
</gene>
<reference evidence="2 3" key="1">
    <citation type="submission" date="2021-03" db="EMBL/GenBank/DDBJ databases">
        <title>Genomic and phenotypic characterization of Chloracidobacterium isolates provides evidence for multiple species.</title>
        <authorList>
            <person name="Saini M.K."/>
            <person name="Costas A.M.G."/>
            <person name="Tank M."/>
            <person name="Bryant D.A."/>
        </authorList>
    </citation>
    <scope>NUCLEOTIDE SEQUENCE [LARGE SCALE GENOMIC DNA]</scope>
    <source>
        <strain evidence="2 3">N</strain>
    </source>
</reference>
<feature type="signal peptide" evidence="1">
    <location>
        <begin position="1"/>
        <end position="31"/>
    </location>
</feature>
<accession>A0ABX8B3N3</accession>
<dbReference type="RefSeq" id="WP_211422073.1">
    <property type="nucleotide sequence ID" value="NZ_CP072642.1"/>
</dbReference>
<organism evidence="2 3">
    <name type="scientific">Chloracidobacterium sp. N</name>
    <dbReference type="NCBI Taxonomy" id="2821540"/>
    <lineage>
        <taxon>Bacteria</taxon>
        <taxon>Pseudomonadati</taxon>
        <taxon>Acidobacteriota</taxon>
        <taxon>Terriglobia</taxon>
        <taxon>Terriglobales</taxon>
        <taxon>Acidobacteriaceae</taxon>
        <taxon>Chloracidobacterium</taxon>
        <taxon>Chloracidobacterium aggregatum</taxon>
    </lineage>
</organism>
<keyword evidence="1" id="KW-0732">Signal</keyword>
<dbReference type="EMBL" id="CP072642">
    <property type="protein sequence ID" value="QUV93721.1"/>
    <property type="molecule type" value="Genomic_DNA"/>
</dbReference>
<dbReference type="Proteomes" id="UP000677668">
    <property type="component" value="Chromosome 1"/>
</dbReference>
<name>A0ABX8B3N3_9BACT</name>
<keyword evidence="3" id="KW-1185">Reference proteome</keyword>
<evidence type="ECO:0000256" key="1">
    <source>
        <dbReference type="SAM" id="SignalP"/>
    </source>
</evidence>
<feature type="chain" id="PRO_5045737653" evidence="1">
    <location>
        <begin position="32"/>
        <end position="195"/>
    </location>
</feature>
<evidence type="ECO:0000313" key="2">
    <source>
        <dbReference type="EMBL" id="QUV93721.1"/>
    </source>
</evidence>
<sequence>MMTPHRFHFQKYGIALLAALVLLVTTLPGRAAAPVAFTSAYTDLNLRCRYDNTGASEGSDAPMYCTGYGNYRLKVSFSAFAADIFVESRNRSFSRLLAEGQAPGYTREKGRKAEWRLADGKPFAVILRAFTYRTGPDDAPDFSRKVGERLAIKGLAGFEHIDFTVDARTTPNANVRARQLADDGYSAVGRAGVSW</sequence>